<evidence type="ECO:0000313" key="3">
    <source>
        <dbReference type="EMBL" id="RMX57654.1"/>
    </source>
</evidence>
<feature type="region of interest" description="Disordered" evidence="1">
    <location>
        <begin position="1"/>
        <end position="111"/>
    </location>
</feature>
<dbReference type="EMBL" id="RCHS01000623">
    <property type="protein sequence ID" value="RMX57654.1"/>
    <property type="molecule type" value="Genomic_DNA"/>
</dbReference>
<feature type="region of interest" description="Disordered" evidence="1">
    <location>
        <begin position="264"/>
        <end position="287"/>
    </location>
</feature>
<evidence type="ECO:0000256" key="1">
    <source>
        <dbReference type="SAM" id="MobiDB-lite"/>
    </source>
</evidence>
<dbReference type="OrthoDB" id="5979176at2759"/>
<feature type="compositionally biased region" description="Low complexity" evidence="1">
    <location>
        <begin position="60"/>
        <end position="86"/>
    </location>
</feature>
<gene>
    <name evidence="3" type="ORF">pdam_00004938</name>
</gene>
<accession>A0A3M6UVT6</accession>
<feature type="transmembrane region" description="Helical" evidence="2">
    <location>
        <begin position="118"/>
        <end position="141"/>
    </location>
</feature>
<evidence type="ECO:0000313" key="4">
    <source>
        <dbReference type="Proteomes" id="UP000275408"/>
    </source>
</evidence>
<feature type="compositionally biased region" description="Basic and acidic residues" evidence="1">
    <location>
        <begin position="97"/>
        <end position="108"/>
    </location>
</feature>
<organism evidence="3 4">
    <name type="scientific">Pocillopora damicornis</name>
    <name type="common">Cauliflower coral</name>
    <name type="synonym">Millepora damicornis</name>
    <dbReference type="NCBI Taxonomy" id="46731"/>
    <lineage>
        <taxon>Eukaryota</taxon>
        <taxon>Metazoa</taxon>
        <taxon>Cnidaria</taxon>
        <taxon>Anthozoa</taxon>
        <taxon>Hexacorallia</taxon>
        <taxon>Scleractinia</taxon>
        <taxon>Astrocoeniina</taxon>
        <taxon>Pocilloporidae</taxon>
        <taxon>Pocillopora</taxon>
    </lineage>
</organism>
<keyword evidence="2" id="KW-0472">Membrane</keyword>
<protein>
    <submittedName>
        <fullName evidence="3">Uncharacterized protein</fullName>
    </submittedName>
</protein>
<keyword evidence="4" id="KW-1185">Reference proteome</keyword>
<dbReference type="AlphaFoldDB" id="A0A3M6UVT6"/>
<evidence type="ECO:0000256" key="2">
    <source>
        <dbReference type="SAM" id="Phobius"/>
    </source>
</evidence>
<dbReference type="Proteomes" id="UP000275408">
    <property type="component" value="Unassembled WGS sequence"/>
</dbReference>
<feature type="compositionally biased region" description="Polar residues" evidence="1">
    <location>
        <begin position="87"/>
        <end position="96"/>
    </location>
</feature>
<comment type="caution">
    <text evidence="3">The sequence shown here is derived from an EMBL/GenBank/DDBJ whole genome shotgun (WGS) entry which is preliminary data.</text>
</comment>
<name>A0A3M6UVT6_POCDA</name>
<sequence length="287" mass="32142">MTTKNTSTKLSTAETATSKETLPPTTQAEVTTRKRTTAKSTAEIQSTKEHSTGTTPISQTELSTKSSETPPTSSSDTDTTPKKTPTVISMTTTERSSPGKDKNIDKSTDVNGSSRRTVLVVSVLCSLVVVVAMFFVSAWLWRKRTEYLTFIHIIVTIIVDKPEDHVQNTHENAYQLLKYDGKSKDQTQWEQPAYEGLVKGSTAKDWGEGEVYTNPTVYQQLDKSNITTENDYLAAYHPLMKQLQSKSEQVAEYDQGYLVLVGEHSKREETADQEDPYYYKVESNMPQ</sequence>
<feature type="compositionally biased region" description="Polar residues" evidence="1">
    <location>
        <begin position="1"/>
        <end position="30"/>
    </location>
</feature>
<reference evidence="3 4" key="1">
    <citation type="journal article" date="2018" name="Sci. Rep.">
        <title>Comparative analysis of the Pocillopora damicornis genome highlights role of immune system in coral evolution.</title>
        <authorList>
            <person name="Cunning R."/>
            <person name="Bay R.A."/>
            <person name="Gillette P."/>
            <person name="Baker A.C."/>
            <person name="Traylor-Knowles N."/>
        </authorList>
    </citation>
    <scope>NUCLEOTIDE SEQUENCE [LARGE SCALE GENOMIC DNA]</scope>
    <source>
        <strain evidence="3">RSMAS</strain>
        <tissue evidence="3">Whole animal</tissue>
    </source>
</reference>
<proteinExistence type="predicted"/>
<keyword evidence="2" id="KW-1133">Transmembrane helix</keyword>
<keyword evidence="2" id="KW-0812">Transmembrane</keyword>